<protein>
    <submittedName>
        <fullName evidence="2 4">Uncharacterized protein</fullName>
    </submittedName>
</protein>
<feature type="region of interest" description="Disordered" evidence="1">
    <location>
        <begin position="41"/>
        <end position="67"/>
    </location>
</feature>
<dbReference type="AlphaFoldDB" id="A0A183A5V3"/>
<feature type="compositionally biased region" description="Polar residues" evidence="1">
    <location>
        <begin position="43"/>
        <end position="55"/>
    </location>
</feature>
<proteinExistence type="predicted"/>
<organism evidence="4">
    <name type="scientific">Echinostoma caproni</name>
    <dbReference type="NCBI Taxonomy" id="27848"/>
    <lineage>
        <taxon>Eukaryota</taxon>
        <taxon>Metazoa</taxon>
        <taxon>Spiralia</taxon>
        <taxon>Lophotrochozoa</taxon>
        <taxon>Platyhelminthes</taxon>
        <taxon>Trematoda</taxon>
        <taxon>Digenea</taxon>
        <taxon>Plagiorchiida</taxon>
        <taxon>Echinostomata</taxon>
        <taxon>Echinostomatoidea</taxon>
        <taxon>Echinostomatidae</taxon>
        <taxon>Echinostoma</taxon>
    </lineage>
</organism>
<reference evidence="2 3" key="2">
    <citation type="submission" date="2018-11" db="EMBL/GenBank/DDBJ databases">
        <authorList>
            <consortium name="Pathogen Informatics"/>
        </authorList>
    </citation>
    <scope>NUCLEOTIDE SEQUENCE [LARGE SCALE GENOMIC DNA]</scope>
    <source>
        <strain evidence="2 3">Egypt</strain>
    </source>
</reference>
<gene>
    <name evidence="2" type="ORF">ECPE_LOCUS2338</name>
</gene>
<reference evidence="4" key="1">
    <citation type="submission" date="2016-06" db="UniProtKB">
        <authorList>
            <consortium name="WormBaseParasite"/>
        </authorList>
    </citation>
    <scope>IDENTIFICATION</scope>
</reference>
<evidence type="ECO:0000313" key="4">
    <source>
        <dbReference type="WBParaSite" id="ECPE_0000233801-mRNA-1"/>
    </source>
</evidence>
<evidence type="ECO:0000313" key="3">
    <source>
        <dbReference type="Proteomes" id="UP000272942"/>
    </source>
</evidence>
<dbReference type="WBParaSite" id="ECPE_0000233801-mRNA-1">
    <property type="protein sequence ID" value="ECPE_0000233801-mRNA-1"/>
    <property type="gene ID" value="ECPE_0000233801"/>
</dbReference>
<dbReference type="Proteomes" id="UP000272942">
    <property type="component" value="Unassembled WGS sequence"/>
</dbReference>
<evidence type="ECO:0000313" key="2">
    <source>
        <dbReference type="EMBL" id="VDP66145.1"/>
    </source>
</evidence>
<dbReference type="EMBL" id="UZAN01039550">
    <property type="protein sequence ID" value="VDP66145.1"/>
    <property type="molecule type" value="Genomic_DNA"/>
</dbReference>
<evidence type="ECO:0000256" key="1">
    <source>
        <dbReference type="SAM" id="MobiDB-lite"/>
    </source>
</evidence>
<keyword evidence="3" id="KW-1185">Reference proteome</keyword>
<name>A0A183A5V3_9TREM</name>
<accession>A0A183A5V3</accession>
<sequence>MQTVGDGAELVFCTSDSSTAKRLAYQLNCARTYALGSEEVNATAVSPQQQQSHSGPFSRLSRQFRDT</sequence>